<sequence length="56" mass="6944">MEDQRRGCSHPWKKLYWHFSLKQTDEECKRLWECVENPDADFQQPYNLGKYTESYQ</sequence>
<feature type="non-terminal residue" evidence="1">
    <location>
        <position position="56"/>
    </location>
</feature>
<dbReference type="Proteomes" id="UP001341840">
    <property type="component" value="Unassembled WGS sequence"/>
</dbReference>
<name>A0ABU6VZN0_9FABA</name>
<accession>A0ABU6VZN0</accession>
<evidence type="ECO:0000313" key="2">
    <source>
        <dbReference type="Proteomes" id="UP001341840"/>
    </source>
</evidence>
<gene>
    <name evidence="1" type="ORF">PIB30_114183</name>
</gene>
<comment type="caution">
    <text evidence="1">The sequence shown here is derived from an EMBL/GenBank/DDBJ whole genome shotgun (WGS) entry which is preliminary data.</text>
</comment>
<proteinExistence type="predicted"/>
<protein>
    <submittedName>
        <fullName evidence="1">Uncharacterized protein</fullName>
    </submittedName>
</protein>
<organism evidence="1 2">
    <name type="scientific">Stylosanthes scabra</name>
    <dbReference type="NCBI Taxonomy" id="79078"/>
    <lineage>
        <taxon>Eukaryota</taxon>
        <taxon>Viridiplantae</taxon>
        <taxon>Streptophyta</taxon>
        <taxon>Embryophyta</taxon>
        <taxon>Tracheophyta</taxon>
        <taxon>Spermatophyta</taxon>
        <taxon>Magnoliopsida</taxon>
        <taxon>eudicotyledons</taxon>
        <taxon>Gunneridae</taxon>
        <taxon>Pentapetalae</taxon>
        <taxon>rosids</taxon>
        <taxon>fabids</taxon>
        <taxon>Fabales</taxon>
        <taxon>Fabaceae</taxon>
        <taxon>Papilionoideae</taxon>
        <taxon>50 kb inversion clade</taxon>
        <taxon>dalbergioids sensu lato</taxon>
        <taxon>Dalbergieae</taxon>
        <taxon>Pterocarpus clade</taxon>
        <taxon>Stylosanthes</taxon>
    </lineage>
</organism>
<evidence type="ECO:0000313" key="1">
    <source>
        <dbReference type="EMBL" id="MED6179116.1"/>
    </source>
</evidence>
<keyword evidence="2" id="KW-1185">Reference proteome</keyword>
<reference evidence="1 2" key="1">
    <citation type="journal article" date="2023" name="Plants (Basel)">
        <title>Bridging the Gap: Combining Genomics and Transcriptomics Approaches to Understand Stylosanthes scabra, an Orphan Legume from the Brazilian Caatinga.</title>
        <authorList>
            <person name="Ferreira-Neto J.R.C."/>
            <person name="da Silva M.D."/>
            <person name="Binneck E."/>
            <person name="de Melo N.F."/>
            <person name="da Silva R.H."/>
            <person name="de Melo A.L.T.M."/>
            <person name="Pandolfi V."/>
            <person name="Bustamante F.O."/>
            <person name="Brasileiro-Vidal A.C."/>
            <person name="Benko-Iseppon A.M."/>
        </authorList>
    </citation>
    <scope>NUCLEOTIDE SEQUENCE [LARGE SCALE GENOMIC DNA]</scope>
    <source>
        <tissue evidence="1">Leaves</tissue>
    </source>
</reference>
<dbReference type="EMBL" id="JASCZI010161173">
    <property type="protein sequence ID" value="MED6179116.1"/>
    <property type="molecule type" value="Genomic_DNA"/>
</dbReference>